<proteinExistence type="predicted"/>
<dbReference type="RefSeq" id="WP_023558395.1">
    <property type="nucleotide sequence ID" value="NZ_KI629785.1"/>
</dbReference>
<dbReference type="InterPro" id="IPR000994">
    <property type="entry name" value="Pept_M24"/>
</dbReference>
<name>V6M6Q9_9BACL</name>
<dbReference type="Proteomes" id="UP000017973">
    <property type="component" value="Unassembled WGS sequence"/>
</dbReference>
<dbReference type="SUPFAM" id="SSF55920">
    <property type="entry name" value="Creatinase/aminopeptidase"/>
    <property type="match status" value="1"/>
</dbReference>
<evidence type="ECO:0000259" key="2">
    <source>
        <dbReference type="Pfam" id="PF01321"/>
    </source>
</evidence>
<comment type="caution">
    <text evidence="3">The sequence shown here is derived from an EMBL/GenBank/DDBJ whole genome shotgun (WGS) entry which is preliminary data.</text>
</comment>
<feature type="domain" description="Peptidase M24" evidence="1">
    <location>
        <begin position="183"/>
        <end position="386"/>
    </location>
</feature>
<accession>V6M6Q9</accession>
<dbReference type="SUPFAM" id="SSF53092">
    <property type="entry name" value="Creatinase/prolidase N-terminal domain"/>
    <property type="match status" value="1"/>
</dbReference>
<dbReference type="InterPro" id="IPR029149">
    <property type="entry name" value="Creatin/AminoP/Spt16_N"/>
</dbReference>
<dbReference type="Pfam" id="PF00557">
    <property type="entry name" value="Peptidase_M24"/>
    <property type="match status" value="1"/>
</dbReference>
<feature type="domain" description="Creatinase N-terminal" evidence="2">
    <location>
        <begin position="18"/>
        <end position="175"/>
    </location>
</feature>
<keyword evidence="4" id="KW-1185">Reference proteome</keyword>
<evidence type="ECO:0000313" key="4">
    <source>
        <dbReference type="Proteomes" id="UP000017973"/>
    </source>
</evidence>
<reference evidence="3 4" key="1">
    <citation type="journal article" date="2014" name="Genome Announc.">
        <title>Draft Genome Sequence of Brevibacillus panacihumi Strain W25, a Halotolerant Hydrocarbon-Degrading Bacterium.</title>
        <authorList>
            <person name="Wang X."/>
            <person name="Jin D."/>
            <person name="Zhou L."/>
            <person name="Wu L."/>
            <person name="An W."/>
            <person name="Chen Y."/>
            <person name="Zhao L."/>
        </authorList>
    </citation>
    <scope>NUCLEOTIDE SEQUENCE [LARGE SCALE GENOMIC DNA]</scope>
    <source>
        <strain evidence="3 4">W25</strain>
    </source>
</reference>
<dbReference type="EMBL" id="AYJU01000017">
    <property type="protein sequence ID" value="EST53982.1"/>
    <property type="molecule type" value="Genomic_DNA"/>
</dbReference>
<dbReference type="Pfam" id="PF01321">
    <property type="entry name" value="Creatinase_N"/>
    <property type="match status" value="1"/>
</dbReference>
<sequence>MTVVGNKQITRNQKEIQAKLQGELRKNNIDVLLLTKQESIYYATGFSSRFLGLMKKPGVAYAVVPAEGNIKLIVNDFEKQAAEYQTTDVDIVKYNSWIFIEDDSQEASTIKKTAEMNLGQSFDIAVDAIKSFKEDPILAVERSSLTWDDVERLSAIFGRKHIVDGTGPFNKARAIKTEWEIEVLRRAAQIAEEAFYLTAKELQPGHTEVDVHAIYKKHAYALDKHVTEALMISSVGPNYSAAAIPRDYVLQAGDIVRLDGGVTYFGYQSDIARTFVIGGQASPKQEEKYQAILAGFKKGLSLIKPGVKFAEVFEVTQKTVQETGISQYARGHVGHSISVDTFIEEYPLISPESDWVFEEGMVLCFECPYYSTTGGYNVEDTFVVTADGIDLFTNVNENLNWVSR</sequence>
<dbReference type="OrthoDB" id="9806388at2"/>
<dbReference type="HOGENOM" id="CLU_017266_4_2_9"/>
<dbReference type="Gene3D" id="3.40.350.10">
    <property type="entry name" value="Creatinase/prolidase N-terminal domain"/>
    <property type="match status" value="1"/>
</dbReference>
<protein>
    <recommendedName>
        <fullName evidence="5">Peptidase M24</fullName>
    </recommendedName>
</protein>
<dbReference type="PATRIC" id="fig|1408254.3.peg.4516"/>
<organism evidence="3 4">
    <name type="scientific">Brevibacillus panacihumi W25</name>
    <dbReference type="NCBI Taxonomy" id="1408254"/>
    <lineage>
        <taxon>Bacteria</taxon>
        <taxon>Bacillati</taxon>
        <taxon>Bacillota</taxon>
        <taxon>Bacilli</taxon>
        <taxon>Bacillales</taxon>
        <taxon>Paenibacillaceae</taxon>
        <taxon>Brevibacillus</taxon>
    </lineage>
</organism>
<evidence type="ECO:0000259" key="1">
    <source>
        <dbReference type="Pfam" id="PF00557"/>
    </source>
</evidence>
<gene>
    <name evidence="3" type="ORF">T458_22995</name>
</gene>
<evidence type="ECO:0000313" key="3">
    <source>
        <dbReference type="EMBL" id="EST53982.1"/>
    </source>
</evidence>
<dbReference type="CDD" id="cd01066">
    <property type="entry name" value="APP_MetAP"/>
    <property type="match status" value="1"/>
</dbReference>
<evidence type="ECO:0008006" key="5">
    <source>
        <dbReference type="Google" id="ProtNLM"/>
    </source>
</evidence>
<dbReference type="InterPro" id="IPR000587">
    <property type="entry name" value="Creatinase_N"/>
</dbReference>
<dbReference type="InterPro" id="IPR050659">
    <property type="entry name" value="Peptidase_M24B"/>
</dbReference>
<dbReference type="Gene3D" id="3.90.230.10">
    <property type="entry name" value="Creatinase/methionine aminopeptidase superfamily"/>
    <property type="match status" value="1"/>
</dbReference>
<dbReference type="eggNOG" id="COG0006">
    <property type="taxonomic scope" value="Bacteria"/>
</dbReference>
<dbReference type="STRING" id="1408254.T458_22995"/>
<dbReference type="PANTHER" id="PTHR46112">
    <property type="entry name" value="AMINOPEPTIDASE"/>
    <property type="match status" value="1"/>
</dbReference>
<dbReference type="InterPro" id="IPR036005">
    <property type="entry name" value="Creatinase/aminopeptidase-like"/>
</dbReference>
<dbReference type="AlphaFoldDB" id="V6M6Q9"/>
<dbReference type="PANTHER" id="PTHR46112:SF2">
    <property type="entry name" value="XAA-PRO AMINOPEPTIDASE P-RELATED"/>
    <property type="match status" value="1"/>
</dbReference>